<evidence type="ECO:0000256" key="3">
    <source>
        <dbReference type="ARBA" id="ARBA00022692"/>
    </source>
</evidence>
<feature type="transmembrane region" description="Helical" evidence="8">
    <location>
        <begin position="372"/>
        <end position="395"/>
    </location>
</feature>
<dbReference type="GO" id="GO:0016020">
    <property type="term" value="C:membrane"/>
    <property type="evidence" value="ECO:0007669"/>
    <property type="project" value="UniProtKB-SubCell"/>
</dbReference>
<evidence type="ECO:0000256" key="6">
    <source>
        <dbReference type="ARBA" id="ARBA00022989"/>
    </source>
</evidence>
<evidence type="ECO:0000313" key="10">
    <source>
        <dbReference type="EMBL" id="MPM47271.1"/>
    </source>
</evidence>
<evidence type="ECO:0000256" key="2">
    <source>
        <dbReference type="ARBA" id="ARBA00006024"/>
    </source>
</evidence>
<keyword evidence="3 8" id="KW-0812">Transmembrane</keyword>
<dbReference type="CDD" id="cd00371">
    <property type="entry name" value="HMA"/>
    <property type="match status" value="1"/>
</dbReference>
<dbReference type="PANTHER" id="PTHR48085">
    <property type="entry name" value="CADMIUM/ZINC-TRANSPORTING ATPASE HMA2-RELATED"/>
    <property type="match status" value="1"/>
</dbReference>
<comment type="caution">
    <text evidence="10">The sequence shown here is derived from an EMBL/GenBank/DDBJ whole genome shotgun (WGS) entry which is preliminary data.</text>
</comment>
<organism evidence="10">
    <name type="scientific">bioreactor metagenome</name>
    <dbReference type="NCBI Taxonomy" id="1076179"/>
    <lineage>
        <taxon>unclassified sequences</taxon>
        <taxon>metagenomes</taxon>
        <taxon>ecological metagenomes</taxon>
    </lineage>
</organism>
<gene>
    <name evidence="10" type="primary">kdpB_9</name>
    <name evidence="10" type="ORF">SDC9_93979</name>
</gene>
<keyword evidence="6 8" id="KW-1133">Transmembrane helix</keyword>
<dbReference type="InterPro" id="IPR051014">
    <property type="entry name" value="Cation_Transport_ATPase_IB"/>
</dbReference>
<evidence type="ECO:0000256" key="1">
    <source>
        <dbReference type="ARBA" id="ARBA00004141"/>
    </source>
</evidence>
<feature type="transmembrane region" description="Helical" evidence="8">
    <location>
        <begin position="144"/>
        <end position="163"/>
    </location>
</feature>
<dbReference type="EMBL" id="VSSQ01011611">
    <property type="protein sequence ID" value="MPM47271.1"/>
    <property type="molecule type" value="Genomic_DNA"/>
</dbReference>
<dbReference type="InterPro" id="IPR059000">
    <property type="entry name" value="ATPase_P-type_domA"/>
</dbReference>
<evidence type="ECO:0000259" key="9">
    <source>
        <dbReference type="Pfam" id="PF00122"/>
    </source>
</evidence>
<dbReference type="InterPro" id="IPR006121">
    <property type="entry name" value="HMA_dom"/>
</dbReference>
<proteinExistence type="inferred from homology"/>
<evidence type="ECO:0000256" key="5">
    <source>
        <dbReference type="ARBA" id="ARBA00022840"/>
    </source>
</evidence>
<dbReference type="InterPro" id="IPR023299">
    <property type="entry name" value="ATPase_P-typ_cyto_dom_N"/>
</dbReference>
<evidence type="ECO:0000256" key="8">
    <source>
        <dbReference type="SAM" id="Phobius"/>
    </source>
</evidence>
<dbReference type="PANTHER" id="PTHR48085:SF5">
    <property type="entry name" value="CADMIUM_ZINC-TRANSPORTING ATPASE HMA4-RELATED"/>
    <property type="match status" value="1"/>
</dbReference>
<dbReference type="GO" id="GO:0015086">
    <property type="term" value="F:cadmium ion transmembrane transporter activity"/>
    <property type="evidence" value="ECO:0007669"/>
    <property type="project" value="TreeGrafter"/>
</dbReference>
<dbReference type="GO" id="GO:0046872">
    <property type="term" value="F:metal ion binding"/>
    <property type="evidence" value="ECO:0007669"/>
    <property type="project" value="InterPro"/>
</dbReference>
<dbReference type="GO" id="GO:0019829">
    <property type="term" value="F:ATPase-coupled monoatomic cation transmembrane transporter activity"/>
    <property type="evidence" value="ECO:0007669"/>
    <property type="project" value="InterPro"/>
</dbReference>
<dbReference type="NCBIfam" id="TIGR01525">
    <property type="entry name" value="ATPase-IB_hvy"/>
    <property type="match status" value="1"/>
</dbReference>
<keyword evidence="4" id="KW-0547">Nucleotide-binding</keyword>
<dbReference type="InterPro" id="IPR008250">
    <property type="entry name" value="ATPase_P-typ_transduc_dom_A_sf"/>
</dbReference>
<protein>
    <submittedName>
        <fullName evidence="10">Potassium-transporting ATPase ATP-binding subunit</fullName>
    </submittedName>
</protein>
<dbReference type="SUPFAM" id="SSF56784">
    <property type="entry name" value="HAD-like"/>
    <property type="match status" value="1"/>
</dbReference>
<reference evidence="10" key="1">
    <citation type="submission" date="2019-08" db="EMBL/GenBank/DDBJ databases">
        <authorList>
            <person name="Kucharzyk K."/>
            <person name="Murdoch R.W."/>
            <person name="Higgins S."/>
            <person name="Loffler F."/>
        </authorList>
    </citation>
    <scope>NUCLEOTIDE SEQUENCE</scope>
</reference>
<feature type="transmembrane region" description="Helical" evidence="8">
    <location>
        <begin position="175"/>
        <end position="201"/>
    </location>
</feature>
<feature type="domain" description="P-type ATPase A" evidence="9">
    <location>
        <begin position="232"/>
        <end position="325"/>
    </location>
</feature>
<dbReference type="Pfam" id="PF00122">
    <property type="entry name" value="E1-E2_ATPase"/>
    <property type="match status" value="1"/>
</dbReference>
<dbReference type="InterPro" id="IPR027256">
    <property type="entry name" value="P-typ_ATPase_IB"/>
</dbReference>
<dbReference type="InterPro" id="IPR023298">
    <property type="entry name" value="ATPase_P-typ_TM_dom_sf"/>
</dbReference>
<keyword evidence="5 10" id="KW-0067">ATP-binding</keyword>
<dbReference type="GO" id="GO:0016887">
    <property type="term" value="F:ATP hydrolysis activity"/>
    <property type="evidence" value="ECO:0007669"/>
    <property type="project" value="InterPro"/>
</dbReference>
<dbReference type="SUPFAM" id="SSF81665">
    <property type="entry name" value="Calcium ATPase, transmembrane domain M"/>
    <property type="match status" value="1"/>
</dbReference>
<feature type="transmembrane region" description="Helical" evidence="8">
    <location>
        <begin position="122"/>
        <end position="138"/>
    </location>
</feature>
<dbReference type="PRINTS" id="PR00119">
    <property type="entry name" value="CATATPASE"/>
</dbReference>
<feature type="transmembrane region" description="Helical" evidence="8">
    <location>
        <begin position="694"/>
        <end position="723"/>
    </location>
</feature>
<dbReference type="NCBIfam" id="TIGR01494">
    <property type="entry name" value="ATPase_P-type"/>
    <property type="match status" value="1"/>
</dbReference>
<sequence length="734" mass="82647">MDVNLRKLYELSGLDSESFSVDIEETVSKLPYVKSVVVNHITSRAIVELISETPKEKVFRDISTIISNINKDILLKEIERNEPVEDLLQNNNSVEKEEFELNTTERDYNTVHQEQYLNKRRVIQLLLGVALGICGIFVEGNLNIIIYIFSFLLIGEVLLINTFKSFIKLKFLSQDFLICLIAITTFVLGKYMDAILVLSIYQLLTHIKNYNYNKCKNWIMDIENNQCDTVNIRDNNGGILKTHWSNIRVNDVIIIKPGEKIPTDGIVIRGTSQIDTSYITGEAILIRVKERDEVSSGTINKTGILEIKSTRLPEHSTASKVIETLKKSSNEKSSTEQFVARFSRIFAIGIMFIALILITLFPSIAGGTYSQWLYRGLTFLVLCNPWSLIISIPLVSLKGIEECFNNGILIKSKNILEILNKTEVVVFDKAGTLTEGSYHVRKIVSKGFITEDMLLEYAAYAEFYSNHAIAKSIITSFKEISSTKVIDKSRIKSFEEIPGKGVKIYFGDRYIYAGNHKLMDQYEINYECPNEVGTIIYLAINQNFVGYIIISDKVKETSPKAISDLKNVGVKTVIMVTGDNKKTSDYVGIVLNIDEVYSELSIEEKASLIESLQSRSKNNSEIIFVNDGLLNDFILDKHYISTELNGVKSDLATNTSDILVMSDDPSKIAIAIKISKWIQGNIAKTIILSIGIKILLLALAGLGLASMWLTLSIETLLTFIFVFSNTKTKNFNQL</sequence>
<comment type="subcellular location">
    <subcellularLocation>
        <location evidence="1">Membrane</location>
        <topology evidence="1">Multi-pass membrane protein</topology>
    </subcellularLocation>
</comment>
<evidence type="ECO:0000256" key="4">
    <source>
        <dbReference type="ARBA" id="ARBA00022741"/>
    </source>
</evidence>
<dbReference type="InterPro" id="IPR001757">
    <property type="entry name" value="P_typ_ATPase"/>
</dbReference>
<dbReference type="Gene3D" id="3.40.50.1000">
    <property type="entry name" value="HAD superfamily/HAD-like"/>
    <property type="match status" value="1"/>
</dbReference>
<evidence type="ECO:0000256" key="7">
    <source>
        <dbReference type="ARBA" id="ARBA00023136"/>
    </source>
</evidence>
<keyword evidence="7 8" id="KW-0472">Membrane</keyword>
<feature type="transmembrane region" description="Helical" evidence="8">
    <location>
        <begin position="345"/>
        <end position="365"/>
    </location>
</feature>
<dbReference type="Pfam" id="PF00702">
    <property type="entry name" value="Hydrolase"/>
    <property type="match status" value="1"/>
</dbReference>
<dbReference type="InterPro" id="IPR023214">
    <property type="entry name" value="HAD_sf"/>
</dbReference>
<dbReference type="Gene3D" id="2.70.150.10">
    <property type="entry name" value="Calcium-transporting ATPase, cytoplasmic transduction domain A"/>
    <property type="match status" value="1"/>
</dbReference>
<dbReference type="SUPFAM" id="SSF81653">
    <property type="entry name" value="Calcium ATPase, transduction domain A"/>
    <property type="match status" value="1"/>
</dbReference>
<dbReference type="InterPro" id="IPR036412">
    <property type="entry name" value="HAD-like_sf"/>
</dbReference>
<dbReference type="Gene3D" id="3.40.1110.10">
    <property type="entry name" value="Calcium-transporting ATPase, cytoplasmic domain N"/>
    <property type="match status" value="1"/>
</dbReference>
<dbReference type="AlphaFoldDB" id="A0A645A4T9"/>
<dbReference type="GO" id="GO:0005524">
    <property type="term" value="F:ATP binding"/>
    <property type="evidence" value="ECO:0007669"/>
    <property type="project" value="UniProtKB-KW"/>
</dbReference>
<name>A0A645A4T9_9ZZZZ</name>
<accession>A0A645A4T9</accession>
<comment type="similarity">
    <text evidence="2">Belongs to the cation transport ATPase (P-type) (TC 3.A.3) family. Type IB subfamily.</text>
</comment>